<evidence type="ECO:0000313" key="7">
    <source>
        <dbReference type="EMBL" id="MFD1670823.1"/>
    </source>
</evidence>
<evidence type="ECO:0000256" key="2">
    <source>
        <dbReference type="ARBA" id="ARBA00007511"/>
    </source>
</evidence>
<evidence type="ECO:0000313" key="8">
    <source>
        <dbReference type="Proteomes" id="UP001597267"/>
    </source>
</evidence>
<dbReference type="PANTHER" id="PTHR30238:SF6">
    <property type="entry name" value="TERC-LIKE PROTEIN"/>
    <property type="match status" value="1"/>
</dbReference>
<organism evidence="7 8">
    <name type="scientific">Agrilactobacillus yilanensis</name>
    <dbReference type="NCBI Taxonomy" id="2485997"/>
    <lineage>
        <taxon>Bacteria</taxon>
        <taxon>Bacillati</taxon>
        <taxon>Bacillota</taxon>
        <taxon>Bacilli</taxon>
        <taxon>Lactobacillales</taxon>
        <taxon>Lactobacillaceae</taxon>
        <taxon>Agrilactobacillus</taxon>
    </lineage>
</organism>
<evidence type="ECO:0000256" key="1">
    <source>
        <dbReference type="ARBA" id="ARBA00004141"/>
    </source>
</evidence>
<comment type="subcellular location">
    <subcellularLocation>
        <location evidence="1">Membrane</location>
        <topology evidence="1">Multi-pass membrane protein</topology>
    </subcellularLocation>
</comment>
<comment type="similarity">
    <text evidence="2">Belongs to the TerC family.</text>
</comment>
<dbReference type="RefSeq" id="WP_125712649.1">
    <property type="nucleotide sequence ID" value="NZ_JBHTOP010000002.1"/>
</dbReference>
<reference evidence="8" key="1">
    <citation type="journal article" date="2019" name="Int. J. Syst. Evol. Microbiol.">
        <title>The Global Catalogue of Microorganisms (GCM) 10K type strain sequencing project: providing services to taxonomists for standard genome sequencing and annotation.</title>
        <authorList>
            <consortium name="The Broad Institute Genomics Platform"/>
            <consortium name="The Broad Institute Genome Sequencing Center for Infectious Disease"/>
            <person name="Wu L."/>
            <person name="Ma J."/>
        </authorList>
    </citation>
    <scope>NUCLEOTIDE SEQUENCE [LARGE SCALE GENOMIC DNA]</scope>
    <source>
        <strain evidence="8">CCM 8896</strain>
    </source>
</reference>
<protein>
    <submittedName>
        <fullName evidence="7">DUF475 domain-containing protein</fullName>
    </submittedName>
</protein>
<keyword evidence="3 6" id="KW-0812">Transmembrane</keyword>
<keyword evidence="4 6" id="KW-1133">Transmembrane helix</keyword>
<proteinExistence type="inferred from homology"/>
<evidence type="ECO:0000256" key="3">
    <source>
        <dbReference type="ARBA" id="ARBA00022692"/>
    </source>
</evidence>
<dbReference type="Proteomes" id="UP001597267">
    <property type="component" value="Unassembled WGS sequence"/>
</dbReference>
<feature type="transmembrane region" description="Helical" evidence="6">
    <location>
        <begin position="65"/>
        <end position="89"/>
    </location>
</feature>
<keyword evidence="5 6" id="KW-0472">Membrane</keyword>
<gene>
    <name evidence="7" type="ORF">ACFQ5M_01795</name>
</gene>
<dbReference type="InterPro" id="IPR022493">
    <property type="entry name" value="CHP03716_TM_YkoY"/>
</dbReference>
<accession>A0ABW4J5G2</accession>
<feature type="transmembrane region" description="Helical" evidence="6">
    <location>
        <begin position="219"/>
        <end position="237"/>
    </location>
</feature>
<name>A0ABW4J5G2_9LACO</name>
<keyword evidence="8" id="KW-1185">Reference proteome</keyword>
<evidence type="ECO:0000256" key="5">
    <source>
        <dbReference type="ARBA" id="ARBA00023136"/>
    </source>
</evidence>
<dbReference type="Pfam" id="PF03741">
    <property type="entry name" value="TerC"/>
    <property type="match status" value="1"/>
</dbReference>
<dbReference type="NCBIfam" id="TIGR03716">
    <property type="entry name" value="R_switched_YkoY"/>
    <property type="match status" value="1"/>
</dbReference>
<sequence>MLHVLQQLYGPFFDPQAWQEILTSWSSWSIIISLILLECLLSVDNAVVLAAQTQSLPTPKQQTEALLYGLWGSYILRFLMIGLGTFMIHMWEVKLIGSLYLMYLVISFFYKRHKHESEQTVKTKKNAKFWPTVLQMVFMDAIFSVDSILAALAVSTNAIIVLIGGLVGILVMRGIAEIIIKLMKKIPELEPMAYFLIAIIAIKLFLTIPQIGIEMPPSAFVVILVAAVGITLLIHYIRVKKQIPEHK</sequence>
<evidence type="ECO:0000256" key="4">
    <source>
        <dbReference type="ARBA" id="ARBA00022989"/>
    </source>
</evidence>
<feature type="transmembrane region" description="Helical" evidence="6">
    <location>
        <begin position="192"/>
        <end position="213"/>
    </location>
</feature>
<comment type="caution">
    <text evidence="7">The sequence shown here is derived from an EMBL/GenBank/DDBJ whole genome shotgun (WGS) entry which is preliminary data.</text>
</comment>
<dbReference type="PANTHER" id="PTHR30238">
    <property type="entry name" value="MEMBRANE BOUND PREDICTED REDOX MODULATOR"/>
    <property type="match status" value="1"/>
</dbReference>
<dbReference type="EMBL" id="JBHTOP010000002">
    <property type="protein sequence ID" value="MFD1670823.1"/>
    <property type="molecule type" value="Genomic_DNA"/>
</dbReference>
<evidence type="ECO:0000256" key="6">
    <source>
        <dbReference type="SAM" id="Phobius"/>
    </source>
</evidence>
<feature type="transmembrane region" description="Helical" evidence="6">
    <location>
        <begin position="159"/>
        <end position="180"/>
    </location>
</feature>
<feature type="transmembrane region" description="Helical" evidence="6">
    <location>
        <begin position="28"/>
        <end position="53"/>
    </location>
</feature>
<dbReference type="InterPro" id="IPR005496">
    <property type="entry name" value="Integral_membrane_TerC"/>
</dbReference>